<evidence type="ECO:0000313" key="1">
    <source>
        <dbReference type="EMBL" id="OIW24408.1"/>
    </source>
</evidence>
<evidence type="ECO:0000313" key="2">
    <source>
        <dbReference type="Proteomes" id="UP000182658"/>
    </source>
</evidence>
<name>A0A1J7J3K5_9PEZI</name>
<protein>
    <submittedName>
        <fullName evidence="1">Uncharacterized protein</fullName>
    </submittedName>
</protein>
<organism evidence="1 2">
    <name type="scientific">Coniochaeta ligniaria NRRL 30616</name>
    <dbReference type="NCBI Taxonomy" id="1408157"/>
    <lineage>
        <taxon>Eukaryota</taxon>
        <taxon>Fungi</taxon>
        <taxon>Dikarya</taxon>
        <taxon>Ascomycota</taxon>
        <taxon>Pezizomycotina</taxon>
        <taxon>Sordariomycetes</taxon>
        <taxon>Sordariomycetidae</taxon>
        <taxon>Coniochaetales</taxon>
        <taxon>Coniochaetaceae</taxon>
        <taxon>Coniochaeta</taxon>
    </lineage>
</organism>
<keyword evidence="2" id="KW-1185">Reference proteome</keyword>
<dbReference type="InParanoid" id="A0A1J7J3K5"/>
<accession>A0A1J7J3K5</accession>
<gene>
    <name evidence="1" type="ORF">CONLIGDRAFT_96462</name>
</gene>
<dbReference type="EMBL" id="KV875103">
    <property type="protein sequence ID" value="OIW24408.1"/>
    <property type="molecule type" value="Genomic_DNA"/>
</dbReference>
<dbReference type="AlphaFoldDB" id="A0A1J7J3K5"/>
<dbReference type="Proteomes" id="UP000182658">
    <property type="component" value="Unassembled WGS sequence"/>
</dbReference>
<proteinExistence type="predicted"/>
<sequence>MARDDAQGSKKAEVVFCAAVASVSTTNCCGCSGASTSGVRLPATSLWPHQRPQSRFAPARFCSSCRRHWTVPRLETFAIFCILHSASPGTWYSEYRVFSSWHEAGQSASLLPRGGICTRTPTIRHFGNSEWLTIRTPKAYHKVAVKPRTDLSFISPVASGLEMAKFWPRTSWQVTFGIMSRGRRLT</sequence>
<reference evidence="1 2" key="1">
    <citation type="submission" date="2016-10" db="EMBL/GenBank/DDBJ databases">
        <title>Draft genome sequence of Coniochaeta ligniaria NRRL30616, a lignocellulolytic fungus for bioabatement of inhibitors in plant biomass hydrolysates.</title>
        <authorList>
            <consortium name="DOE Joint Genome Institute"/>
            <person name="Jimenez D.J."/>
            <person name="Hector R.E."/>
            <person name="Riley R."/>
            <person name="Sun H."/>
            <person name="Grigoriev I.V."/>
            <person name="Van Elsas J.D."/>
            <person name="Nichols N.N."/>
        </authorList>
    </citation>
    <scope>NUCLEOTIDE SEQUENCE [LARGE SCALE GENOMIC DNA]</scope>
    <source>
        <strain evidence="1 2">NRRL 30616</strain>
    </source>
</reference>